<feature type="transmembrane region" description="Helical" evidence="1">
    <location>
        <begin position="70"/>
        <end position="89"/>
    </location>
</feature>
<organism evidence="2 3">
    <name type="scientific">Nonomuraea dietziae</name>
    <dbReference type="NCBI Taxonomy" id="65515"/>
    <lineage>
        <taxon>Bacteria</taxon>
        <taxon>Bacillati</taxon>
        <taxon>Actinomycetota</taxon>
        <taxon>Actinomycetes</taxon>
        <taxon>Streptosporangiales</taxon>
        <taxon>Streptosporangiaceae</taxon>
        <taxon>Nonomuraea</taxon>
    </lineage>
</organism>
<dbReference type="AlphaFoldDB" id="A0A7W5YU14"/>
<name>A0A7W5YU14_9ACTN</name>
<evidence type="ECO:0000313" key="2">
    <source>
        <dbReference type="EMBL" id="MBB3732099.1"/>
    </source>
</evidence>
<dbReference type="EMBL" id="JACIBV010000001">
    <property type="protein sequence ID" value="MBB3732099.1"/>
    <property type="molecule type" value="Genomic_DNA"/>
</dbReference>
<keyword evidence="3" id="KW-1185">Reference proteome</keyword>
<evidence type="ECO:0008006" key="4">
    <source>
        <dbReference type="Google" id="ProtNLM"/>
    </source>
</evidence>
<comment type="caution">
    <text evidence="2">The sequence shown here is derived from an EMBL/GenBank/DDBJ whole genome shotgun (WGS) entry which is preliminary data.</text>
</comment>
<protein>
    <recommendedName>
        <fullName evidence="4">Integral membrane protein</fullName>
    </recommendedName>
</protein>
<feature type="transmembrane region" description="Helical" evidence="1">
    <location>
        <begin position="46"/>
        <end position="64"/>
    </location>
</feature>
<dbReference type="RefSeq" id="WP_183658871.1">
    <property type="nucleotide sequence ID" value="NZ_BAAAXX010000033.1"/>
</dbReference>
<reference evidence="2 3" key="1">
    <citation type="submission" date="2020-08" db="EMBL/GenBank/DDBJ databases">
        <title>Sequencing the genomes of 1000 actinobacteria strains.</title>
        <authorList>
            <person name="Klenk H.-P."/>
        </authorList>
    </citation>
    <scope>NUCLEOTIDE SEQUENCE [LARGE SCALE GENOMIC DNA]</scope>
    <source>
        <strain evidence="2 3">DSM 44320</strain>
    </source>
</reference>
<gene>
    <name evidence="2" type="ORF">FHR33_007959</name>
</gene>
<keyword evidence="1" id="KW-1133">Transmembrane helix</keyword>
<proteinExistence type="predicted"/>
<evidence type="ECO:0000313" key="3">
    <source>
        <dbReference type="Proteomes" id="UP000579945"/>
    </source>
</evidence>
<keyword evidence="1" id="KW-0812">Transmembrane</keyword>
<evidence type="ECO:0000256" key="1">
    <source>
        <dbReference type="SAM" id="Phobius"/>
    </source>
</evidence>
<sequence length="99" mass="10970">MNGRRVVVTRRPVAVHRAARALGLDVDDDADDADETRRLMARQARIALSTVAMVVALLVGLPLLTAPGDWLWVTLALQPVWVALAVIQLRRAERAERRP</sequence>
<accession>A0A7W5YU14</accession>
<dbReference type="GeneID" id="95394150"/>
<keyword evidence="1" id="KW-0472">Membrane</keyword>
<dbReference type="Proteomes" id="UP000579945">
    <property type="component" value="Unassembled WGS sequence"/>
</dbReference>